<evidence type="ECO:0000313" key="2">
    <source>
        <dbReference type="Proteomes" id="UP000503018"/>
    </source>
</evidence>
<sequence length="88" mass="9481">MSGRLWDQIKARALRLAARAAEREARRIARRLEQRWRQGIPPVEIDVTPEPEGAAVTVSGPGLALQAESDPALRFAGRDGAGGAGDEH</sequence>
<keyword evidence="2" id="KW-1185">Reference proteome</keyword>
<dbReference type="RefSeq" id="WP_169945587.1">
    <property type="nucleotide sequence ID" value="NZ_CP053015.1"/>
</dbReference>
<name>A0A6M4ATG4_9SPHN</name>
<accession>A0A6M4ATG4</accession>
<organism evidence="1 2">
    <name type="scientific">Sphingomonas lacunae</name>
    <dbReference type="NCBI Taxonomy" id="2698828"/>
    <lineage>
        <taxon>Bacteria</taxon>
        <taxon>Pseudomonadati</taxon>
        <taxon>Pseudomonadota</taxon>
        <taxon>Alphaproteobacteria</taxon>
        <taxon>Sphingomonadales</taxon>
        <taxon>Sphingomonadaceae</taxon>
        <taxon>Sphingomonas</taxon>
    </lineage>
</organism>
<evidence type="ECO:0000313" key="1">
    <source>
        <dbReference type="EMBL" id="QJQ32383.1"/>
    </source>
</evidence>
<gene>
    <name evidence="1" type="ORF">GV829_07905</name>
</gene>
<dbReference type="AlphaFoldDB" id="A0A6M4ATG4"/>
<dbReference type="Proteomes" id="UP000503018">
    <property type="component" value="Chromosome"/>
</dbReference>
<proteinExistence type="predicted"/>
<reference evidence="1 2" key="1">
    <citation type="submission" date="2020-01" db="EMBL/GenBank/DDBJ databases">
        <title>Sphingomonas sp. strain CSW-10.</title>
        <authorList>
            <person name="Chen W.-M."/>
        </authorList>
    </citation>
    <scope>NUCLEOTIDE SEQUENCE [LARGE SCALE GENOMIC DNA]</scope>
    <source>
        <strain evidence="1 2">CSW-10</strain>
    </source>
</reference>
<dbReference type="KEGG" id="slan:GV829_07905"/>
<protein>
    <submittedName>
        <fullName evidence="1">Uncharacterized protein</fullName>
    </submittedName>
</protein>
<dbReference type="EMBL" id="CP053015">
    <property type="protein sequence ID" value="QJQ32383.1"/>
    <property type="molecule type" value="Genomic_DNA"/>
</dbReference>